<evidence type="ECO:0000313" key="1">
    <source>
        <dbReference type="EMBL" id="PPS02336.1"/>
    </source>
</evidence>
<evidence type="ECO:0000313" key="2">
    <source>
        <dbReference type="Proteomes" id="UP000239757"/>
    </source>
</evidence>
<gene>
    <name evidence="1" type="ORF">GOBAR_AA18322</name>
</gene>
<dbReference type="AlphaFoldDB" id="A0A2P5XG64"/>
<protein>
    <submittedName>
        <fullName evidence="1">Uncharacterized protein</fullName>
    </submittedName>
</protein>
<organism evidence="1 2">
    <name type="scientific">Gossypium barbadense</name>
    <name type="common">Sea Island cotton</name>
    <name type="synonym">Hibiscus barbadensis</name>
    <dbReference type="NCBI Taxonomy" id="3634"/>
    <lineage>
        <taxon>Eukaryota</taxon>
        <taxon>Viridiplantae</taxon>
        <taxon>Streptophyta</taxon>
        <taxon>Embryophyta</taxon>
        <taxon>Tracheophyta</taxon>
        <taxon>Spermatophyta</taxon>
        <taxon>Magnoliopsida</taxon>
        <taxon>eudicotyledons</taxon>
        <taxon>Gunneridae</taxon>
        <taxon>Pentapetalae</taxon>
        <taxon>rosids</taxon>
        <taxon>malvids</taxon>
        <taxon>Malvales</taxon>
        <taxon>Malvaceae</taxon>
        <taxon>Malvoideae</taxon>
        <taxon>Gossypium</taxon>
    </lineage>
</organism>
<accession>A0A2P5XG64</accession>
<dbReference type="EMBL" id="KZ664941">
    <property type="protein sequence ID" value="PPS02336.1"/>
    <property type="molecule type" value="Genomic_DNA"/>
</dbReference>
<sequence>MLNILVNNGGLRNAGRARVDWAERVNEQCIDRKTRLLLYAQRPINVDPVCAVKIAAKYVGFEDLSKGFSDIGSAFFTGETGSLKSWCTEFHPDRRLWRLAVMIPNKNE</sequence>
<reference evidence="1 2" key="1">
    <citation type="submission" date="2015-01" db="EMBL/GenBank/DDBJ databases">
        <title>Genome of allotetraploid Gossypium barbadense reveals genomic plasticity and fiber elongation in cotton evolution.</title>
        <authorList>
            <person name="Chen X."/>
            <person name="Liu X."/>
            <person name="Zhao B."/>
            <person name="Zheng H."/>
            <person name="Hu Y."/>
            <person name="Lu G."/>
            <person name="Yang C."/>
            <person name="Chen J."/>
            <person name="Shan C."/>
            <person name="Zhang L."/>
            <person name="Zhou Y."/>
            <person name="Wang L."/>
            <person name="Guo W."/>
            <person name="Bai Y."/>
            <person name="Ruan J."/>
            <person name="Shangguan X."/>
            <person name="Mao Y."/>
            <person name="Jiang J."/>
            <person name="Zhu Y."/>
            <person name="Lei J."/>
            <person name="Kang H."/>
            <person name="Chen S."/>
            <person name="He X."/>
            <person name="Wang R."/>
            <person name="Wang Y."/>
            <person name="Chen J."/>
            <person name="Wang L."/>
            <person name="Yu S."/>
            <person name="Wang B."/>
            <person name="Wei J."/>
            <person name="Song S."/>
            <person name="Lu X."/>
            <person name="Gao Z."/>
            <person name="Gu W."/>
            <person name="Deng X."/>
            <person name="Ma D."/>
            <person name="Wang S."/>
            <person name="Liang W."/>
            <person name="Fang L."/>
            <person name="Cai C."/>
            <person name="Zhu X."/>
            <person name="Zhou B."/>
            <person name="Zhang Y."/>
            <person name="Chen Z."/>
            <person name="Xu S."/>
            <person name="Zhu R."/>
            <person name="Wang S."/>
            <person name="Zhang T."/>
            <person name="Zhao G."/>
        </authorList>
    </citation>
    <scope>NUCLEOTIDE SEQUENCE [LARGE SCALE GENOMIC DNA]</scope>
    <source>
        <strain evidence="2">cv. Xinhai21</strain>
        <tissue evidence="1">Leaf</tissue>
    </source>
</reference>
<dbReference type="Proteomes" id="UP000239757">
    <property type="component" value="Unassembled WGS sequence"/>
</dbReference>
<name>A0A2P5XG64_GOSBA</name>
<proteinExistence type="predicted"/>